<protein>
    <submittedName>
        <fullName evidence="6">DNA-binding transcriptional regulator</fullName>
    </submittedName>
</protein>
<dbReference type="AlphaFoldDB" id="A0A327JQ36"/>
<dbReference type="InterPro" id="IPR051054">
    <property type="entry name" value="SorC_transcr_regulators"/>
</dbReference>
<dbReference type="Pfam" id="PF04198">
    <property type="entry name" value="Sugar-bind"/>
    <property type="match status" value="1"/>
</dbReference>
<sequence length="320" mass="34241">MADGSDGLTGGMDAEHLVARVAWYYYVANMTQQEIADRLGLTRLRVNKIIGQVRADGSVQVEIRLPLASCVALEEELKSRFKLQDAVVVPSIRDEVAQKRVIGEAAGVLLNGMLKDGQTIGLGWGDTLGAAVRKLTPRQFSRTRVVSLMGGLTRGSGANTFEVASQLARALGAECHYIPSLLYYPDDESFAGLMAYPPLAEVMAEARQADLVLVSCGDLSGRSQLFSAVSLSPRDIDELKEKGAVGELLGTFLDADGKDVDHPLNKRVMALHPSGLGNIAKTILASGDAYKLPIIRAILKLGNVTHLVTDEAVAEGLMRG</sequence>
<dbReference type="InterPro" id="IPR007324">
    <property type="entry name" value="Sugar-bd_dom_put"/>
</dbReference>
<dbReference type="PANTHER" id="PTHR34294:SF1">
    <property type="entry name" value="TRANSCRIPTIONAL REGULATOR LSRR"/>
    <property type="match status" value="1"/>
</dbReference>
<dbReference type="PANTHER" id="PTHR34294">
    <property type="entry name" value="TRANSCRIPTIONAL REGULATOR-RELATED"/>
    <property type="match status" value="1"/>
</dbReference>
<keyword evidence="2" id="KW-0805">Transcription regulation</keyword>
<dbReference type="GO" id="GO:0030246">
    <property type="term" value="F:carbohydrate binding"/>
    <property type="evidence" value="ECO:0007669"/>
    <property type="project" value="InterPro"/>
</dbReference>
<dbReference type="Gene3D" id="3.40.50.1360">
    <property type="match status" value="1"/>
</dbReference>
<name>A0A327JQ36_9HYPH</name>
<keyword evidence="7" id="KW-1185">Reference proteome</keyword>
<dbReference type="SUPFAM" id="SSF46785">
    <property type="entry name" value="Winged helix' DNA-binding domain"/>
    <property type="match status" value="1"/>
</dbReference>
<dbReference type="SUPFAM" id="SSF100950">
    <property type="entry name" value="NagB/RpiA/CoA transferase-like"/>
    <property type="match status" value="1"/>
</dbReference>
<comment type="caution">
    <text evidence="6">The sequence shown here is derived from an EMBL/GenBank/DDBJ whole genome shotgun (WGS) entry which is preliminary data.</text>
</comment>
<evidence type="ECO:0000256" key="2">
    <source>
        <dbReference type="ARBA" id="ARBA00023015"/>
    </source>
</evidence>
<dbReference type="InterPro" id="IPR036388">
    <property type="entry name" value="WH-like_DNA-bd_sf"/>
</dbReference>
<evidence type="ECO:0000313" key="6">
    <source>
        <dbReference type="EMBL" id="RAI28171.1"/>
    </source>
</evidence>
<organism evidence="6 7">
    <name type="scientific">Rhodobium orientis</name>
    <dbReference type="NCBI Taxonomy" id="34017"/>
    <lineage>
        <taxon>Bacteria</taxon>
        <taxon>Pseudomonadati</taxon>
        <taxon>Pseudomonadota</taxon>
        <taxon>Alphaproteobacteria</taxon>
        <taxon>Hyphomicrobiales</taxon>
        <taxon>Rhodobiaceae</taxon>
        <taxon>Rhodobium</taxon>
    </lineage>
</organism>
<dbReference type="RefSeq" id="WP_111433711.1">
    <property type="nucleotide sequence ID" value="NZ_JACIGG010000002.1"/>
</dbReference>
<accession>A0A327JQ36</accession>
<comment type="similarity">
    <text evidence="1">Belongs to the SorC transcriptional regulatory family.</text>
</comment>
<dbReference type="Proteomes" id="UP000249299">
    <property type="component" value="Unassembled WGS sequence"/>
</dbReference>
<evidence type="ECO:0000256" key="3">
    <source>
        <dbReference type="ARBA" id="ARBA00023125"/>
    </source>
</evidence>
<evidence type="ECO:0000256" key="1">
    <source>
        <dbReference type="ARBA" id="ARBA00010466"/>
    </source>
</evidence>
<dbReference type="InterPro" id="IPR037171">
    <property type="entry name" value="NagB/RpiA_transferase-like"/>
</dbReference>
<dbReference type="EMBL" id="NPEV01000011">
    <property type="protein sequence ID" value="RAI28171.1"/>
    <property type="molecule type" value="Genomic_DNA"/>
</dbReference>
<keyword evidence="3 6" id="KW-0238">DNA-binding</keyword>
<evidence type="ECO:0000313" key="7">
    <source>
        <dbReference type="Proteomes" id="UP000249299"/>
    </source>
</evidence>
<evidence type="ECO:0000256" key="4">
    <source>
        <dbReference type="ARBA" id="ARBA00023163"/>
    </source>
</evidence>
<evidence type="ECO:0000259" key="5">
    <source>
        <dbReference type="Pfam" id="PF04198"/>
    </source>
</evidence>
<gene>
    <name evidence="6" type="ORF">CH339_07440</name>
</gene>
<dbReference type="Gene3D" id="1.10.10.10">
    <property type="entry name" value="Winged helix-like DNA-binding domain superfamily/Winged helix DNA-binding domain"/>
    <property type="match status" value="1"/>
</dbReference>
<keyword evidence="4" id="KW-0804">Transcription</keyword>
<dbReference type="OrthoDB" id="9808171at2"/>
<feature type="domain" description="Sugar-binding" evidence="5">
    <location>
        <begin position="68"/>
        <end position="318"/>
    </location>
</feature>
<proteinExistence type="inferred from homology"/>
<dbReference type="InterPro" id="IPR036390">
    <property type="entry name" value="WH_DNA-bd_sf"/>
</dbReference>
<dbReference type="GO" id="GO:0003677">
    <property type="term" value="F:DNA binding"/>
    <property type="evidence" value="ECO:0007669"/>
    <property type="project" value="UniProtKB-KW"/>
</dbReference>
<reference evidence="6 7" key="1">
    <citation type="submission" date="2017-07" db="EMBL/GenBank/DDBJ databases">
        <title>Draft Genome Sequences of Select Purple Nonsulfur Bacteria.</title>
        <authorList>
            <person name="Lasarre B."/>
            <person name="Mckinlay J.B."/>
        </authorList>
    </citation>
    <scope>NUCLEOTIDE SEQUENCE [LARGE SCALE GENOMIC DNA]</scope>
    <source>
        <strain evidence="6 7">DSM 11290</strain>
    </source>
</reference>